<sequence>MTKIKICGLRRAQDADYANALLPDYIGFVLTPGFRRSITAETAEKLKKRLSGRIRAVGVFVNDSAARINALYENGIIDLAQLHGSENPAFCAEIKAPVIKYFNCAAGAPDDTDAYDTAFYLFDSGTGTGRKFNWNHIPKTDRPFFLAGGLSAQNVKTAIQTVKPYAVDVSSCVETNGYKDFDKIKKFMEMARDE</sequence>
<keyword evidence="7 9" id="KW-0057">Aromatic amino acid biosynthesis</keyword>
<dbReference type="EC" id="5.3.1.24" evidence="3 9"/>
<evidence type="ECO:0000313" key="11">
    <source>
        <dbReference type="EMBL" id="HJB74602.1"/>
    </source>
</evidence>
<protein>
    <recommendedName>
        <fullName evidence="4 9">N-(5'-phosphoribosyl)anthranilate isomerase</fullName>
        <shortName evidence="9">PRAI</shortName>
        <ecNumber evidence="3 9">5.3.1.24</ecNumber>
    </recommendedName>
</protein>
<keyword evidence="6 9" id="KW-0822">Tryptophan biosynthesis</keyword>
<dbReference type="InterPro" id="IPR013785">
    <property type="entry name" value="Aldolase_TIM"/>
</dbReference>
<dbReference type="Proteomes" id="UP000823877">
    <property type="component" value="Unassembled WGS sequence"/>
</dbReference>
<dbReference type="CDD" id="cd00405">
    <property type="entry name" value="PRAI"/>
    <property type="match status" value="1"/>
</dbReference>
<comment type="caution">
    <text evidence="11">The sequence shown here is derived from an EMBL/GenBank/DDBJ whole genome shotgun (WGS) entry which is preliminary data.</text>
</comment>
<name>A0A9D2MHB6_9FIRM</name>
<dbReference type="InterPro" id="IPR001240">
    <property type="entry name" value="PRAI_dom"/>
</dbReference>
<evidence type="ECO:0000313" key="12">
    <source>
        <dbReference type="Proteomes" id="UP000823877"/>
    </source>
</evidence>
<dbReference type="AlphaFoldDB" id="A0A9D2MHB6"/>
<dbReference type="GO" id="GO:0004640">
    <property type="term" value="F:phosphoribosylanthranilate isomerase activity"/>
    <property type="evidence" value="ECO:0007669"/>
    <property type="project" value="UniProtKB-UniRule"/>
</dbReference>
<proteinExistence type="inferred from homology"/>
<evidence type="ECO:0000256" key="6">
    <source>
        <dbReference type="ARBA" id="ARBA00022822"/>
    </source>
</evidence>
<comment type="catalytic activity">
    <reaction evidence="1 9">
        <text>N-(5-phospho-beta-D-ribosyl)anthranilate = 1-(2-carboxyphenylamino)-1-deoxy-D-ribulose 5-phosphate</text>
        <dbReference type="Rhea" id="RHEA:21540"/>
        <dbReference type="ChEBI" id="CHEBI:18277"/>
        <dbReference type="ChEBI" id="CHEBI:58613"/>
        <dbReference type="EC" id="5.3.1.24"/>
    </reaction>
</comment>
<evidence type="ECO:0000256" key="8">
    <source>
        <dbReference type="ARBA" id="ARBA00023235"/>
    </source>
</evidence>
<feature type="domain" description="N-(5'phosphoribosyl) anthranilate isomerase (PRAI)" evidence="10">
    <location>
        <begin position="4"/>
        <end position="189"/>
    </location>
</feature>
<comment type="pathway">
    <text evidence="2 9">Amino-acid biosynthesis; L-tryptophan biosynthesis; L-tryptophan from chorismate: step 3/5.</text>
</comment>
<evidence type="ECO:0000259" key="10">
    <source>
        <dbReference type="Pfam" id="PF00697"/>
    </source>
</evidence>
<evidence type="ECO:0000256" key="1">
    <source>
        <dbReference type="ARBA" id="ARBA00001164"/>
    </source>
</evidence>
<dbReference type="InterPro" id="IPR044643">
    <property type="entry name" value="TrpF_fam"/>
</dbReference>
<reference evidence="11" key="2">
    <citation type="submission" date="2021-04" db="EMBL/GenBank/DDBJ databases">
        <authorList>
            <person name="Gilroy R."/>
        </authorList>
    </citation>
    <scope>NUCLEOTIDE SEQUENCE</scope>
    <source>
        <strain evidence="11">CHK188-16595</strain>
    </source>
</reference>
<evidence type="ECO:0000256" key="7">
    <source>
        <dbReference type="ARBA" id="ARBA00023141"/>
    </source>
</evidence>
<accession>A0A9D2MHB6</accession>
<evidence type="ECO:0000256" key="3">
    <source>
        <dbReference type="ARBA" id="ARBA00012572"/>
    </source>
</evidence>
<comment type="similarity">
    <text evidence="9">Belongs to the TrpF family.</text>
</comment>
<evidence type="ECO:0000256" key="5">
    <source>
        <dbReference type="ARBA" id="ARBA00022605"/>
    </source>
</evidence>
<organism evidence="11 12">
    <name type="scientific">Candidatus Eubacterium faecale</name>
    <dbReference type="NCBI Taxonomy" id="2838568"/>
    <lineage>
        <taxon>Bacteria</taxon>
        <taxon>Bacillati</taxon>
        <taxon>Bacillota</taxon>
        <taxon>Clostridia</taxon>
        <taxon>Eubacteriales</taxon>
        <taxon>Eubacteriaceae</taxon>
        <taxon>Eubacterium</taxon>
    </lineage>
</organism>
<keyword evidence="8 9" id="KW-0413">Isomerase</keyword>
<dbReference type="Pfam" id="PF00697">
    <property type="entry name" value="PRAI"/>
    <property type="match status" value="1"/>
</dbReference>
<dbReference type="EMBL" id="DWXN01000005">
    <property type="protein sequence ID" value="HJB74602.1"/>
    <property type="molecule type" value="Genomic_DNA"/>
</dbReference>
<dbReference type="GO" id="GO:0000162">
    <property type="term" value="P:L-tryptophan biosynthetic process"/>
    <property type="evidence" value="ECO:0007669"/>
    <property type="project" value="UniProtKB-UniRule"/>
</dbReference>
<keyword evidence="5 9" id="KW-0028">Amino-acid biosynthesis</keyword>
<dbReference type="PANTHER" id="PTHR42894">
    <property type="entry name" value="N-(5'-PHOSPHORIBOSYL)ANTHRANILATE ISOMERASE"/>
    <property type="match status" value="1"/>
</dbReference>
<evidence type="ECO:0000256" key="4">
    <source>
        <dbReference type="ARBA" id="ARBA00022272"/>
    </source>
</evidence>
<reference evidence="11" key="1">
    <citation type="journal article" date="2021" name="PeerJ">
        <title>Extensive microbial diversity within the chicken gut microbiome revealed by metagenomics and culture.</title>
        <authorList>
            <person name="Gilroy R."/>
            <person name="Ravi A."/>
            <person name="Getino M."/>
            <person name="Pursley I."/>
            <person name="Horton D.L."/>
            <person name="Alikhan N.F."/>
            <person name="Baker D."/>
            <person name="Gharbi K."/>
            <person name="Hall N."/>
            <person name="Watson M."/>
            <person name="Adriaenssens E.M."/>
            <person name="Foster-Nyarko E."/>
            <person name="Jarju S."/>
            <person name="Secka A."/>
            <person name="Antonio M."/>
            <person name="Oren A."/>
            <person name="Chaudhuri R.R."/>
            <person name="La Ragione R."/>
            <person name="Hildebrand F."/>
            <person name="Pallen M.J."/>
        </authorList>
    </citation>
    <scope>NUCLEOTIDE SEQUENCE</scope>
    <source>
        <strain evidence="11">CHK188-16595</strain>
    </source>
</reference>
<evidence type="ECO:0000256" key="2">
    <source>
        <dbReference type="ARBA" id="ARBA00004664"/>
    </source>
</evidence>
<dbReference type="PANTHER" id="PTHR42894:SF1">
    <property type="entry name" value="N-(5'-PHOSPHORIBOSYL)ANTHRANILATE ISOMERASE"/>
    <property type="match status" value="1"/>
</dbReference>
<dbReference type="InterPro" id="IPR011060">
    <property type="entry name" value="RibuloseP-bd_barrel"/>
</dbReference>
<evidence type="ECO:0000256" key="9">
    <source>
        <dbReference type="HAMAP-Rule" id="MF_00135"/>
    </source>
</evidence>
<gene>
    <name evidence="9" type="primary">trpF</name>
    <name evidence="11" type="ORF">IAA37_02880</name>
</gene>
<dbReference type="Gene3D" id="3.20.20.70">
    <property type="entry name" value="Aldolase class I"/>
    <property type="match status" value="1"/>
</dbReference>
<dbReference type="SUPFAM" id="SSF51366">
    <property type="entry name" value="Ribulose-phoshate binding barrel"/>
    <property type="match status" value="1"/>
</dbReference>
<dbReference type="HAMAP" id="MF_00135">
    <property type="entry name" value="PRAI"/>
    <property type="match status" value="1"/>
</dbReference>